<dbReference type="Proteomes" id="UP000023152">
    <property type="component" value="Unassembled WGS sequence"/>
</dbReference>
<name>X6L7E4_RETFI</name>
<dbReference type="InterPro" id="IPR019340">
    <property type="entry name" value="Histone_AcTrfase_su3"/>
</dbReference>
<protein>
    <submittedName>
        <fullName evidence="1">Uncharacterized protein</fullName>
    </submittedName>
</protein>
<comment type="caution">
    <text evidence="1">The sequence shown here is derived from an EMBL/GenBank/DDBJ whole genome shotgun (WGS) entry which is preliminary data.</text>
</comment>
<accession>X6L7E4</accession>
<dbReference type="Pfam" id="PF10198">
    <property type="entry name" value="Ada3"/>
    <property type="match status" value="1"/>
</dbReference>
<proteinExistence type="predicted"/>
<evidence type="ECO:0000313" key="1">
    <source>
        <dbReference type="EMBL" id="ETN97218.1"/>
    </source>
</evidence>
<dbReference type="EMBL" id="ASPP01050464">
    <property type="protein sequence ID" value="ETN97218.1"/>
    <property type="molecule type" value="Genomic_DNA"/>
</dbReference>
<gene>
    <name evidence="1" type="ORF">RFI_40313</name>
</gene>
<keyword evidence="2" id="KW-1185">Reference proteome</keyword>
<sequence length="303" mass="35174">MNFGESEKTFDGMNATNPEKFWSVFNSYFEYPTAKECMALLAKPMECTLPIPPLPMMNHAHNTGHKDMLDDSSNHNPEIDHILDQCGIKQSIIHSSAMHLQEHSMCQRVLSMHLPEDLKEWWFDRPDDYAHHPSMDDNVEILDPLLHYDSNKIVPPNPKFTDVESVLRNEIHECFFADDSQGHGGDGIAPNKSVDILQDIKWENRTDDEICACIREAQIDLSCLHDKNREVYQELLNVVTKNEHLKARKKNFEQVFHFIVEFLKKSNKIPVHDIMTLIDRVSSFPQEMMANPLDRIEEHQNIK</sequence>
<dbReference type="AlphaFoldDB" id="X6L7E4"/>
<organism evidence="1 2">
    <name type="scientific">Reticulomyxa filosa</name>
    <dbReference type="NCBI Taxonomy" id="46433"/>
    <lineage>
        <taxon>Eukaryota</taxon>
        <taxon>Sar</taxon>
        <taxon>Rhizaria</taxon>
        <taxon>Retaria</taxon>
        <taxon>Foraminifera</taxon>
        <taxon>Monothalamids</taxon>
        <taxon>Reticulomyxidae</taxon>
        <taxon>Reticulomyxa</taxon>
    </lineage>
</organism>
<reference evidence="1 2" key="1">
    <citation type="journal article" date="2013" name="Curr. Biol.">
        <title>The Genome of the Foraminiferan Reticulomyxa filosa.</title>
        <authorList>
            <person name="Glockner G."/>
            <person name="Hulsmann N."/>
            <person name="Schleicher M."/>
            <person name="Noegel A.A."/>
            <person name="Eichinger L."/>
            <person name="Gallinger C."/>
            <person name="Pawlowski J."/>
            <person name="Sierra R."/>
            <person name="Euteneuer U."/>
            <person name="Pillet L."/>
            <person name="Moustafa A."/>
            <person name="Platzer M."/>
            <person name="Groth M."/>
            <person name="Szafranski K."/>
            <person name="Schliwa M."/>
        </authorList>
    </citation>
    <scope>NUCLEOTIDE SEQUENCE [LARGE SCALE GENOMIC DNA]</scope>
</reference>
<evidence type="ECO:0000313" key="2">
    <source>
        <dbReference type="Proteomes" id="UP000023152"/>
    </source>
</evidence>